<feature type="domain" description="XdhC- CoxI" evidence="1">
    <location>
        <begin position="19"/>
        <end position="82"/>
    </location>
</feature>
<dbReference type="EMBL" id="CP002874">
    <property type="protein sequence ID" value="AEM22001.1"/>
    <property type="molecule type" value="Genomic_DNA"/>
</dbReference>
<dbReference type="InterPro" id="IPR003777">
    <property type="entry name" value="XdhC_CoxI"/>
</dbReference>
<dbReference type="InterPro" id="IPR027051">
    <property type="entry name" value="XdhC_Rossmann_dom"/>
</dbReference>
<dbReference type="OrthoDB" id="9773039at2"/>
<sequence>MNNKQILDKALELINNNIEAELIKILKISGSAPRTLDAFMIVYKEDDKQKNIGTIGGGLLEFEALKDAYVLLDNKESSIKKYNLTPQEAGGIGMVCGGSAEISFVYLNDNKDMISNLKKEIEDKESNVYIFGGGHVSYDLVEVLYKIGFNCIVIDDREEFANKDRFPNASKIIVENYENVFDKISITDKDYIVIVTRGHSHDYIVEKNALKTNALYIGMIGSKNKIKTLHDRLKSEENYTDEMITRVHAPIGIAIGAESTEEIAISIAAELILVRAKAENRRKIKINLL</sequence>
<evidence type="ECO:0000313" key="4">
    <source>
        <dbReference type="Proteomes" id="UP000008522"/>
    </source>
</evidence>
<accession>G0EPU1</accession>
<protein>
    <submittedName>
        <fullName evidence="3">Putative dehydrogenase accessory protein</fullName>
    </submittedName>
</protein>
<dbReference type="PANTHER" id="PTHR30388:SF6">
    <property type="entry name" value="XANTHINE DEHYDROGENASE SUBUNIT A-RELATED"/>
    <property type="match status" value="1"/>
</dbReference>
<dbReference type="KEGG" id="bip:Bint_1382"/>
<dbReference type="Proteomes" id="UP000008522">
    <property type="component" value="Chromosome"/>
</dbReference>
<gene>
    <name evidence="3" type="ordered locus">Bint_1382</name>
</gene>
<dbReference type="InterPro" id="IPR052698">
    <property type="entry name" value="MoCofactor_Util/Proc"/>
</dbReference>
<keyword evidence="4" id="KW-1185">Reference proteome</keyword>
<dbReference type="PANTHER" id="PTHR30388">
    <property type="entry name" value="ALDEHYDE OXIDOREDUCTASE MOLYBDENUM COFACTOR ASSEMBLY PROTEIN"/>
    <property type="match status" value="1"/>
</dbReference>
<proteinExistence type="predicted"/>
<dbReference type="PATRIC" id="fig|1045858.4.peg.1380"/>
<dbReference type="RefSeq" id="WP_014487830.1">
    <property type="nucleotide sequence ID" value="NC_017243.1"/>
</dbReference>
<dbReference type="Pfam" id="PF02625">
    <property type="entry name" value="XdhC_CoxI"/>
    <property type="match status" value="1"/>
</dbReference>
<feature type="domain" description="XdhC Rossmann" evidence="2">
    <location>
        <begin position="128"/>
        <end position="271"/>
    </location>
</feature>
<dbReference type="AlphaFoldDB" id="G0EPU1"/>
<dbReference type="eggNOG" id="COG1975">
    <property type="taxonomic scope" value="Bacteria"/>
</dbReference>
<evidence type="ECO:0000259" key="2">
    <source>
        <dbReference type="Pfam" id="PF13478"/>
    </source>
</evidence>
<name>G0EPU1_BRAIP</name>
<evidence type="ECO:0000259" key="1">
    <source>
        <dbReference type="Pfam" id="PF02625"/>
    </source>
</evidence>
<reference evidence="3 4" key="1">
    <citation type="journal article" date="2011" name="BMC Genomics">
        <title>Complete genome sequence of Brachyspira intermedia reveals unique genomic features in Brachyspira species and phage-mediated horizontal gene transfer.</title>
        <authorList>
            <person name="Hafstrom T."/>
            <person name="Jansson D.S."/>
            <person name="Segerman B."/>
        </authorList>
    </citation>
    <scope>NUCLEOTIDE SEQUENCE [LARGE SCALE GENOMIC DNA]</scope>
    <source>
        <strain evidence="4">ATCC 51140 / PWS/A</strain>
    </source>
</reference>
<dbReference type="GeneID" id="44969921"/>
<evidence type="ECO:0000313" key="3">
    <source>
        <dbReference type="EMBL" id="AEM22001.1"/>
    </source>
</evidence>
<dbReference type="Pfam" id="PF13478">
    <property type="entry name" value="XdhC_C"/>
    <property type="match status" value="1"/>
</dbReference>
<organism evidence="3 4">
    <name type="scientific">Brachyspira intermedia (strain ATCC 51140 / PWS/A)</name>
    <name type="common">Serpulina intermedia</name>
    <dbReference type="NCBI Taxonomy" id="1045858"/>
    <lineage>
        <taxon>Bacteria</taxon>
        <taxon>Pseudomonadati</taxon>
        <taxon>Spirochaetota</taxon>
        <taxon>Spirochaetia</taxon>
        <taxon>Brachyspirales</taxon>
        <taxon>Brachyspiraceae</taxon>
        <taxon>Brachyspira</taxon>
    </lineage>
</organism>
<dbReference type="HOGENOM" id="CLU_041115_4_1_12"/>
<dbReference type="Gene3D" id="3.40.50.720">
    <property type="entry name" value="NAD(P)-binding Rossmann-like Domain"/>
    <property type="match status" value="1"/>
</dbReference>